<comment type="subcellular location">
    <subcellularLocation>
        <location evidence="1">Nucleus</location>
    </subcellularLocation>
</comment>
<dbReference type="AlphaFoldDB" id="A0AAZ3PU19"/>
<dbReference type="GO" id="GO:0051276">
    <property type="term" value="P:chromosome organization"/>
    <property type="evidence" value="ECO:0007669"/>
    <property type="project" value="TreeGrafter"/>
</dbReference>
<reference evidence="3" key="2">
    <citation type="submission" date="2025-08" db="UniProtKB">
        <authorList>
            <consortium name="Ensembl"/>
        </authorList>
    </citation>
    <scope>IDENTIFICATION</scope>
</reference>
<name>A0AAZ3PU19_ONCTS</name>
<dbReference type="Proteomes" id="UP000694402">
    <property type="component" value="Unassembled WGS sequence"/>
</dbReference>
<keyword evidence="2" id="KW-0539">Nucleus</keyword>
<accession>A0AAZ3PU19</accession>
<dbReference type="GO" id="GO:0000793">
    <property type="term" value="C:condensed chromosome"/>
    <property type="evidence" value="ECO:0007669"/>
    <property type="project" value="TreeGrafter"/>
</dbReference>
<dbReference type="Pfam" id="PF02961">
    <property type="entry name" value="SAM_BAF"/>
    <property type="match status" value="1"/>
</dbReference>
<evidence type="ECO:0000313" key="3">
    <source>
        <dbReference type="Ensembl" id="ENSOTSP00005120131.1"/>
    </source>
</evidence>
<evidence type="ECO:0000256" key="2">
    <source>
        <dbReference type="ARBA" id="ARBA00023242"/>
    </source>
</evidence>
<dbReference type="Ensembl" id="ENSOTST00005155452.1">
    <property type="protein sequence ID" value="ENSOTSP00005120131.1"/>
    <property type="gene ID" value="ENSOTSG00005062888.1"/>
</dbReference>
<protein>
    <submittedName>
        <fullName evidence="3">Uncharacterized protein</fullName>
    </submittedName>
</protein>
<dbReference type="GeneTree" id="ENSGT00940000172086"/>
<evidence type="ECO:0000313" key="4">
    <source>
        <dbReference type="Proteomes" id="UP000694402"/>
    </source>
</evidence>
<organism evidence="3 4">
    <name type="scientific">Oncorhynchus tshawytscha</name>
    <name type="common">Chinook salmon</name>
    <name type="synonym">Salmo tshawytscha</name>
    <dbReference type="NCBI Taxonomy" id="74940"/>
    <lineage>
        <taxon>Eukaryota</taxon>
        <taxon>Metazoa</taxon>
        <taxon>Chordata</taxon>
        <taxon>Craniata</taxon>
        <taxon>Vertebrata</taxon>
        <taxon>Euteleostomi</taxon>
        <taxon>Actinopterygii</taxon>
        <taxon>Neopterygii</taxon>
        <taxon>Teleostei</taxon>
        <taxon>Protacanthopterygii</taxon>
        <taxon>Salmoniformes</taxon>
        <taxon>Salmonidae</taxon>
        <taxon>Salmoninae</taxon>
        <taxon>Oncorhynchus</taxon>
    </lineage>
</organism>
<keyword evidence="4" id="KW-1185">Reference proteome</keyword>
<dbReference type="SMART" id="SM01023">
    <property type="entry name" value="BAF"/>
    <property type="match status" value="1"/>
</dbReference>
<dbReference type="InterPro" id="IPR036617">
    <property type="entry name" value="BAF_sf"/>
</dbReference>
<dbReference type="SUPFAM" id="SSF47798">
    <property type="entry name" value="Barrier-to-autointegration factor, BAF"/>
    <property type="match status" value="1"/>
</dbReference>
<reference evidence="4" key="1">
    <citation type="journal article" date="2018" name="PLoS ONE">
        <title>Chinook salmon (Oncorhynchus tshawytscha) genome and transcriptome.</title>
        <authorList>
            <person name="Christensen K.A."/>
            <person name="Leong J.S."/>
            <person name="Sakhrani D."/>
            <person name="Biagi C.A."/>
            <person name="Minkley D.R."/>
            <person name="Withler R.E."/>
            <person name="Rondeau E.B."/>
            <person name="Koop B.F."/>
            <person name="Devlin R.H."/>
        </authorList>
    </citation>
    <scope>NUCLEOTIDE SEQUENCE [LARGE SCALE GENOMIC DNA]</scope>
</reference>
<dbReference type="PANTHER" id="PTHR47507:SF5">
    <property type="entry name" value="BARRIER-TO-AUTOINTEGRATION FACTOR"/>
    <property type="match status" value="1"/>
</dbReference>
<sequence length="101" mass="11299">MSSTSQKHKEFVAEPMGEKLVNALAGIGEVLGKRLEEKGFDKVMQSLLNFGTLINRLNTFLKPIFLHQQMSQSAYTETQPKAQTMQIGMVTRVKLSKKKGT</sequence>
<reference evidence="3" key="3">
    <citation type="submission" date="2025-09" db="UniProtKB">
        <authorList>
            <consortium name="Ensembl"/>
        </authorList>
    </citation>
    <scope>IDENTIFICATION</scope>
</reference>
<dbReference type="GO" id="GO:0005634">
    <property type="term" value="C:nucleus"/>
    <property type="evidence" value="ECO:0007669"/>
    <property type="project" value="UniProtKB-SubCell"/>
</dbReference>
<dbReference type="GO" id="GO:0003677">
    <property type="term" value="F:DNA binding"/>
    <property type="evidence" value="ECO:0007669"/>
    <property type="project" value="InterPro"/>
</dbReference>
<gene>
    <name evidence="3" type="primary">banf1</name>
</gene>
<proteinExistence type="predicted"/>
<evidence type="ECO:0000256" key="1">
    <source>
        <dbReference type="ARBA" id="ARBA00004123"/>
    </source>
</evidence>
<dbReference type="InterPro" id="IPR004122">
    <property type="entry name" value="BAF_prot"/>
</dbReference>
<dbReference type="PANTHER" id="PTHR47507">
    <property type="entry name" value="BARRIER TO AUTOINTEGRATION FACTOR 2"/>
    <property type="match status" value="1"/>
</dbReference>
<dbReference type="Gene3D" id="1.10.150.40">
    <property type="entry name" value="Barrier-to-autointegration factor, BAF"/>
    <property type="match status" value="1"/>
</dbReference>
<dbReference type="InterPro" id="IPR051387">
    <property type="entry name" value="BAF"/>
</dbReference>